<evidence type="ECO:0000313" key="2">
    <source>
        <dbReference type="Proteomes" id="UP000239709"/>
    </source>
</evidence>
<sequence>MQSHIFAWDDAKMKVVADKDLLVKVNVTTTVPSQVLPEGTLVVTNAGGTTVAAVPLSKPTGTVGATLPSKPDMSLAYTAVVPAAQVTTGIQMTVSLSGNGQPATVVTPVVQATPSIRIVAVPVAFADGANGSAGNVGKVLPASSVNTGFVERAPLAHVRYETRTTPIALDYPEGTPNKDTPALALKLMEKERAADTDRTIPLYYSGAFHSPGGGGIATMPGNISAIGDRGGNADGMLGTFLHEHGHNFSLGHTVACMTGGYIDTNYPYAGGMLGDASRAITPYFMSLGLTQKLVEPTTLTDRMGYCFPVPYALSDYNYMKAFNYLSSLIKTKAKSSATVQDLLYIGGSVDASGNVTLDPVEAISGVDDTASQTGDWAVRVTATNGRVYTYPIELKVLSHSSDRQFGIAIPTPGPLVSVEVVNAQKQVTKRLATTLAKSANAQSASVQWRETGGKLVATWDVQAFRYVTVKWVKNGKVVTLTNPREGGSLTVSTQTLEPGGAFEFSLSDGVNSTRVRYNR</sequence>
<accession>A0A2S0MHA2</accession>
<dbReference type="EMBL" id="CP027666">
    <property type="protein sequence ID" value="AVO35274.1"/>
    <property type="molecule type" value="Genomic_DNA"/>
</dbReference>
<evidence type="ECO:0000313" key="1">
    <source>
        <dbReference type="EMBL" id="AVO35274.1"/>
    </source>
</evidence>
<reference evidence="1 2" key="1">
    <citation type="submission" date="2018-03" db="EMBL/GenBank/DDBJ databases">
        <title>Genome sequencing of Ottowia sp.</title>
        <authorList>
            <person name="Kim S.-J."/>
            <person name="Heo J."/>
            <person name="Kwon S.-W."/>
        </authorList>
    </citation>
    <scope>NUCLEOTIDE SEQUENCE [LARGE SCALE GENOMIC DNA]</scope>
    <source>
        <strain evidence="1 2">KADR8-3</strain>
    </source>
</reference>
<evidence type="ECO:0008006" key="3">
    <source>
        <dbReference type="Google" id="ProtNLM"/>
    </source>
</evidence>
<gene>
    <name evidence="1" type="ORF">C6570_14330</name>
</gene>
<dbReference type="Proteomes" id="UP000239709">
    <property type="component" value="Chromosome"/>
</dbReference>
<protein>
    <recommendedName>
        <fullName evidence="3">Peptidase M66 domain-containing protein</fullName>
    </recommendedName>
</protein>
<name>A0A2S0MHA2_9BURK</name>
<dbReference type="OrthoDB" id="9126436at2"/>
<keyword evidence="2" id="KW-1185">Reference proteome</keyword>
<dbReference type="AlphaFoldDB" id="A0A2S0MHA2"/>
<dbReference type="KEGG" id="otk:C6570_14330"/>
<organism evidence="1 2">
    <name type="scientific">Ottowia oryzae</name>
    <dbReference type="NCBI Taxonomy" id="2109914"/>
    <lineage>
        <taxon>Bacteria</taxon>
        <taxon>Pseudomonadati</taxon>
        <taxon>Pseudomonadota</taxon>
        <taxon>Betaproteobacteria</taxon>
        <taxon>Burkholderiales</taxon>
        <taxon>Comamonadaceae</taxon>
        <taxon>Ottowia</taxon>
    </lineage>
</organism>
<proteinExistence type="predicted"/>